<feature type="region of interest" description="Disordered" evidence="1">
    <location>
        <begin position="73"/>
        <end position="127"/>
    </location>
</feature>
<evidence type="ECO:0000256" key="1">
    <source>
        <dbReference type="SAM" id="MobiDB-lite"/>
    </source>
</evidence>
<reference evidence="2 3" key="1">
    <citation type="journal article" date="2012" name="Genome Biol.">
        <title>Genome and low-iron response of an oceanic diatom adapted to chronic iron limitation.</title>
        <authorList>
            <person name="Lommer M."/>
            <person name="Specht M."/>
            <person name="Roy A.S."/>
            <person name="Kraemer L."/>
            <person name="Andreson R."/>
            <person name="Gutowska M.A."/>
            <person name="Wolf J."/>
            <person name="Bergner S.V."/>
            <person name="Schilhabel M.B."/>
            <person name="Klostermeier U.C."/>
            <person name="Beiko R.G."/>
            <person name="Rosenstiel P."/>
            <person name="Hippler M."/>
            <person name="Laroche J."/>
        </authorList>
    </citation>
    <scope>NUCLEOTIDE SEQUENCE [LARGE SCALE GENOMIC DNA]</scope>
    <source>
        <strain evidence="2 3">CCMP1005</strain>
    </source>
</reference>
<organism evidence="2 3">
    <name type="scientific">Thalassiosira oceanica</name>
    <name type="common">Marine diatom</name>
    <dbReference type="NCBI Taxonomy" id="159749"/>
    <lineage>
        <taxon>Eukaryota</taxon>
        <taxon>Sar</taxon>
        <taxon>Stramenopiles</taxon>
        <taxon>Ochrophyta</taxon>
        <taxon>Bacillariophyta</taxon>
        <taxon>Coscinodiscophyceae</taxon>
        <taxon>Thalassiosirophycidae</taxon>
        <taxon>Thalassiosirales</taxon>
        <taxon>Thalassiosiraceae</taxon>
        <taxon>Thalassiosira</taxon>
    </lineage>
</organism>
<sequence length="149" mass="16929">MPVLLSPTSYRPFYGSGLALRRTQLICATESNYARKEALLTPGSAPSTNDTVRLPCRYTLHDCAGTWLRGQNRTEDEAVRGQEEEEEAIKNPLLPDPTAERRRKFMPNPLDCQTNKSKSKSSSLTRQRCALNHYMPPLSYQTKRRVDTL</sequence>
<keyword evidence="3" id="KW-1185">Reference proteome</keyword>
<name>K0SL16_THAOC</name>
<dbReference type="Proteomes" id="UP000266841">
    <property type="component" value="Unassembled WGS sequence"/>
</dbReference>
<protein>
    <submittedName>
        <fullName evidence="2">Uncharacterized protein</fullName>
    </submittedName>
</protein>
<dbReference type="AlphaFoldDB" id="K0SL16"/>
<evidence type="ECO:0000313" key="3">
    <source>
        <dbReference type="Proteomes" id="UP000266841"/>
    </source>
</evidence>
<evidence type="ECO:0000313" key="2">
    <source>
        <dbReference type="EMBL" id="EJK67028.1"/>
    </source>
</evidence>
<dbReference type="EMBL" id="AGNL01013765">
    <property type="protein sequence ID" value="EJK67028.1"/>
    <property type="molecule type" value="Genomic_DNA"/>
</dbReference>
<proteinExistence type="predicted"/>
<gene>
    <name evidence="2" type="ORF">THAOC_11988</name>
</gene>
<feature type="compositionally biased region" description="Basic and acidic residues" evidence="1">
    <location>
        <begin position="73"/>
        <end position="82"/>
    </location>
</feature>
<comment type="caution">
    <text evidence="2">The sequence shown here is derived from an EMBL/GenBank/DDBJ whole genome shotgun (WGS) entry which is preliminary data.</text>
</comment>
<accession>K0SL16</accession>